<dbReference type="AlphaFoldDB" id="A0AB39HS72"/>
<dbReference type="InterPro" id="IPR008147">
    <property type="entry name" value="Gln_synt_N"/>
</dbReference>
<evidence type="ECO:0000256" key="6">
    <source>
        <dbReference type="ARBA" id="ARBA00022741"/>
    </source>
</evidence>
<comment type="similarity">
    <text evidence="2 10 11">Belongs to the glutamine synthetase family.</text>
</comment>
<name>A0AB39HS72_9BACI</name>
<evidence type="ECO:0000256" key="8">
    <source>
        <dbReference type="ARBA" id="ARBA00022842"/>
    </source>
</evidence>
<evidence type="ECO:0000259" key="14">
    <source>
        <dbReference type="PROSITE" id="PS51987"/>
    </source>
</evidence>
<dbReference type="PROSITE" id="PS51986">
    <property type="entry name" value="GS_BETA_GRASP"/>
    <property type="match status" value="1"/>
</dbReference>
<dbReference type="GO" id="GO:0004356">
    <property type="term" value="F:glutamine synthetase activity"/>
    <property type="evidence" value="ECO:0007669"/>
    <property type="project" value="UniProtKB-EC"/>
</dbReference>
<dbReference type="InterPro" id="IPR027302">
    <property type="entry name" value="Gln_synth_N_conserv_site"/>
</dbReference>
<evidence type="ECO:0000313" key="15">
    <source>
        <dbReference type="EMBL" id="XDK34272.1"/>
    </source>
</evidence>
<evidence type="ECO:0000256" key="11">
    <source>
        <dbReference type="RuleBase" id="RU000384"/>
    </source>
</evidence>
<evidence type="ECO:0000256" key="7">
    <source>
        <dbReference type="ARBA" id="ARBA00022840"/>
    </source>
</evidence>
<dbReference type="PROSITE" id="PS00180">
    <property type="entry name" value="GLNA_1"/>
    <property type="match status" value="1"/>
</dbReference>
<dbReference type="InterPro" id="IPR008146">
    <property type="entry name" value="Gln_synth_cat_dom"/>
</dbReference>
<dbReference type="InterPro" id="IPR014746">
    <property type="entry name" value="Gln_synth/guanido_kin_cat_dom"/>
</dbReference>
<dbReference type="Gene3D" id="3.30.590.10">
    <property type="entry name" value="Glutamine synthetase/guanido kinase, catalytic domain"/>
    <property type="match status" value="1"/>
</dbReference>
<dbReference type="SMART" id="SM01230">
    <property type="entry name" value="Gln-synt_C"/>
    <property type="match status" value="1"/>
</dbReference>
<keyword evidence="4 12" id="KW-0436">Ligase</keyword>
<dbReference type="InterPro" id="IPR036651">
    <property type="entry name" value="Gln_synt_N_sf"/>
</dbReference>
<proteinExistence type="inferred from homology"/>
<protein>
    <recommendedName>
        <fullName evidence="3 12">Glutamine synthetase</fullName>
        <ecNumber evidence="12">6.3.1.2</ecNumber>
    </recommendedName>
</protein>
<evidence type="ECO:0000256" key="10">
    <source>
        <dbReference type="PROSITE-ProRule" id="PRU01330"/>
    </source>
</evidence>
<evidence type="ECO:0000256" key="2">
    <source>
        <dbReference type="ARBA" id="ARBA00009897"/>
    </source>
</evidence>
<dbReference type="PANTHER" id="PTHR43785:SF12">
    <property type="entry name" value="TYPE-1 GLUTAMINE SYNTHETASE 2"/>
    <property type="match status" value="1"/>
</dbReference>
<keyword evidence="8" id="KW-0460">Magnesium</keyword>
<comment type="catalytic activity">
    <reaction evidence="9 12">
        <text>L-glutamate + NH4(+) + ATP = L-glutamine + ADP + phosphate + H(+)</text>
        <dbReference type="Rhea" id="RHEA:16169"/>
        <dbReference type="ChEBI" id="CHEBI:15378"/>
        <dbReference type="ChEBI" id="CHEBI:28938"/>
        <dbReference type="ChEBI" id="CHEBI:29985"/>
        <dbReference type="ChEBI" id="CHEBI:30616"/>
        <dbReference type="ChEBI" id="CHEBI:43474"/>
        <dbReference type="ChEBI" id="CHEBI:58359"/>
        <dbReference type="ChEBI" id="CHEBI:456216"/>
        <dbReference type="EC" id="6.3.1.2"/>
    </reaction>
</comment>
<keyword evidence="5" id="KW-0479">Metal-binding</keyword>
<dbReference type="SUPFAM" id="SSF54368">
    <property type="entry name" value="Glutamine synthetase, N-terminal domain"/>
    <property type="match status" value="1"/>
</dbReference>
<comment type="cofactor">
    <cofactor evidence="1">
        <name>Mg(2+)</name>
        <dbReference type="ChEBI" id="CHEBI:18420"/>
    </cofactor>
</comment>
<feature type="domain" description="GS catalytic" evidence="14">
    <location>
        <begin position="107"/>
        <end position="432"/>
    </location>
</feature>
<dbReference type="RefSeq" id="WP_368654949.1">
    <property type="nucleotide sequence ID" value="NZ_CP162599.1"/>
</dbReference>
<organism evidence="15">
    <name type="scientific">Ornithinibacillus sp. 4-3</name>
    <dbReference type="NCBI Taxonomy" id="3231488"/>
    <lineage>
        <taxon>Bacteria</taxon>
        <taxon>Bacillati</taxon>
        <taxon>Bacillota</taxon>
        <taxon>Bacilli</taxon>
        <taxon>Bacillales</taxon>
        <taxon>Bacillaceae</taxon>
        <taxon>Ornithinibacillus</taxon>
    </lineage>
</organism>
<reference evidence="15" key="1">
    <citation type="submission" date="2024-07" db="EMBL/GenBank/DDBJ databases">
        <title>Halotolerant mesophilic bacterium Ornithinibacillus sp. 4-3, sp. nov., isolated from soil.</title>
        <authorList>
            <person name="Sidarenka A.V."/>
            <person name="Guliayeva D.E."/>
            <person name="Leanovich S.I."/>
            <person name="Hileuskaya K.S."/>
            <person name="Akhremchuk A.E."/>
            <person name="Sikolenko M.A."/>
            <person name="Valentovich L.N."/>
        </authorList>
    </citation>
    <scope>NUCLEOTIDE SEQUENCE</scope>
    <source>
        <strain evidence="15">4-3</strain>
    </source>
</reference>
<keyword evidence="7 12" id="KW-0067">ATP-binding</keyword>
<feature type="domain" description="GS beta-grasp" evidence="13">
    <location>
        <begin position="14"/>
        <end position="100"/>
    </location>
</feature>
<dbReference type="Gene3D" id="3.10.20.70">
    <property type="entry name" value="Glutamine synthetase, N-terminal domain"/>
    <property type="match status" value="1"/>
</dbReference>
<dbReference type="SUPFAM" id="SSF55931">
    <property type="entry name" value="Glutamine synthetase/guanido kinase"/>
    <property type="match status" value="1"/>
</dbReference>
<keyword evidence="6 12" id="KW-0547">Nucleotide-binding</keyword>
<dbReference type="PROSITE" id="PS51987">
    <property type="entry name" value="GS_CATALYTIC"/>
    <property type="match status" value="1"/>
</dbReference>
<gene>
    <name evidence="15" type="ORF">AB4Y30_07955</name>
</gene>
<evidence type="ECO:0000256" key="4">
    <source>
        <dbReference type="ARBA" id="ARBA00022598"/>
    </source>
</evidence>
<evidence type="ECO:0000256" key="5">
    <source>
        <dbReference type="ARBA" id="ARBA00022723"/>
    </source>
</evidence>
<dbReference type="PROSITE" id="PS00181">
    <property type="entry name" value="GLNA_ATP"/>
    <property type="match status" value="1"/>
</dbReference>
<evidence type="ECO:0000259" key="13">
    <source>
        <dbReference type="PROSITE" id="PS51986"/>
    </source>
</evidence>
<dbReference type="Pfam" id="PF00120">
    <property type="entry name" value="Gln-synt_C"/>
    <property type="match status" value="1"/>
</dbReference>
<dbReference type="FunFam" id="3.30.590.10:FF:000003">
    <property type="entry name" value="Glutamine synthetase 2"/>
    <property type="match status" value="1"/>
</dbReference>
<evidence type="ECO:0000256" key="3">
    <source>
        <dbReference type="ARBA" id="ARBA00021364"/>
    </source>
</evidence>
<dbReference type="PANTHER" id="PTHR43785">
    <property type="entry name" value="GAMMA-GLUTAMYLPUTRESCINE SYNTHETASE"/>
    <property type="match status" value="1"/>
</dbReference>
<evidence type="ECO:0000256" key="1">
    <source>
        <dbReference type="ARBA" id="ARBA00001946"/>
    </source>
</evidence>
<dbReference type="GO" id="GO:0046872">
    <property type="term" value="F:metal ion binding"/>
    <property type="evidence" value="ECO:0007669"/>
    <property type="project" value="UniProtKB-KW"/>
</dbReference>
<dbReference type="EMBL" id="CP162599">
    <property type="protein sequence ID" value="XDK34272.1"/>
    <property type="molecule type" value="Genomic_DNA"/>
</dbReference>
<evidence type="ECO:0000256" key="12">
    <source>
        <dbReference type="RuleBase" id="RU004356"/>
    </source>
</evidence>
<dbReference type="Pfam" id="PF03951">
    <property type="entry name" value="Gln-synt_N"/>
    <property type="match status" value="1"/>
</dbReference>
<dbReference type="GO" id="GO:0006542">
    <property type="term" value="P:glutamine biosynthetic process"/>
    <property type="evidence" value="ECO:0007669"/>
    <property type="project" value="InterPro"/>
</dbReference>
<dbReference type="GO" id="GO:0005524">
    <property type="term" value="F:ATP binding"/>
    <property type="evidence" value="ECO:0007669"/>
    <property type="project" value="UniProtKB-KW"/>
</dbReference>
<accession>A0AB39HS72</accession>
<dbReference type="EC" id="6.3.1.2" evidence="12"/>
<dbReference type="InterPro" id="IPR027303">
    <property type="entry name" value="Gln_synth_gly_rich_site"/>
</dbReference>
<sequence length="432" mass="49183">MSTKEEILNEVEEESIRFIRLEFTDLFGTSKNIEVPSSQLEKILSNQIMFDGSSIEGFASIENSDMYLFPDLDTWCILPSELEGNAKVARLICSVHHPDATPFEGDPRSMLKKVIEEARELGYEPFVGPEPEFFLFKKGTDEVNDDGEYFDLAPSDKGIHCRREIVLMLEELGFEVEASHHEVAAGQHEIDWKYEDALKTADFIQTFKWVVKNIADKHDLEAIFMPKPLNKDNGSGMHSHISLFKDGENAFYDKSDELGLSETAKHFIAGILEHAKSNAAITNPTVNSYKRLIPGYEAPVYIAWSPSNRTCTIRIPAARGNGTRVEIRNPDPSANPYLALAVLIRSGLEGIKQKSKIPNPRYENLYHVSESEMKDIETLPGTLIEALDLMKQDTLIKEILGNHAFECYLKSKKKEWDAYRVYVTDWEKEYYR</sequence>
<evidence type="ECO:0000256" key="9">
    <source>
        <dbReference type="ARBA" id="ARBA00049436"/>
    </source>
</evidence>